<accession>A0AA88P966</accession>
<evidence type="ECO:0000313" key="2">
    <source>
        <dbReference type="EMBL" id="KAK2873979.1"/>
    </source>
</evidence>
<dbReference type="EMBL" id="JAUYZG010000021">
    <property type="protein sequence ID" value="KAK2873979.1"/>
    <property type="molecule type" value="Genomic_DNA"/>
</dbReference>
<evidence type="ECO:0000256" key="1">
    <source>
        <dbReference type="SAM" id="MobiDB-lite"/>
    </source>
</evidence>
<reference evidence="2" key="1">
    <citation type="submission" date="2023-08" db="EMBL/GenBank/DDBJ databases">
        <title>Chromosome-level Genome Assembly of mud carp (Cirrhinus molitorella).</title>
        <authorList>
            <person name="Liu H."/>
        </authorList>
    </citation>
    <scope>NUCLEOTIDE SEQUENCE</scope>
    <source>
        <strain evidence="2">Prfri</strain>
        <tissue evidence="2">Muscle</tissue>
    </source>
</reference>
<comment type="caution">
    <text evidence="2">The sequence shown here is derived from an EMBL/GenBank/DDBJ whole genome shotgun (WGS) entry which is preliminary data.</text>
</comment>
<organism evidence="2 3">
    <name type="scientific">Cirrhinus molitorella</name>
    <name type="common">mud carp</name>
    <dbReference type="NCBI Taxonomy" id="172907"/>
    <lineage>
        <taxon>Eukaryota</taxon>
        <taxon>Metazoa</taxon>
        <taxon>Chordata</taxon>
        <taxon>Craniata</taxon>
        <taxon>Vertebrata</taxon>
        <taxon>Euteleostomi</taxon>
        <taxon>Actinopterygii</taxon>
        <taxon>Neopterygii</taxon>
        <taxon>Teleostei</taxon>
        <taxon>Ostariophysi</taxon>
        <taxon>Cypriniformes</taxon>
        <taxon>Cyprinidae</taxon>
        <taxon>Labeoninae</taxon>
        <taxon>Labeonini</taxon>
        <taxon>Cirrhinus</taxon>
    </lineage>
</organism>
<keyword evidence="3" id="KW-1185">Reference proteome</keyword>
<dbReference type="Proteomes" id="UP001187343">
    <property type="component" value="Unassembled WGS sequence"/>
</dbReference>
<protein>
    <submittedName>
        <fullName evidence="2">Uncharacterized protein</fullName>
    </submittedName>
</protein>
<dbReference type="AlphaFoldDB" id="A0AA88P966"/>
<proteinExistence type="predicted"/>
<name>A0AA88P966_9TELE</name>
<gene>
    <name evidence="2" type="ORF">Q8A67_021132</name>
</gene>
<sequence length="152" mass="16405">MERQHTHHTDRPAACSADNTAVSHLSCPINIIRHPPTNPAPQAHLHPALPSHTCCGLPSPSDTTAINQRERSSDATRIIDNISPLSLRVLCTRSSVAGKLRLSGDWGKSSDGGNPVDPNLSPDPSVSTNSFRHNAFCVRLRPPEMGRGNRGR</sequence>
<feature type="region of interest" description="Disordered" evidence="1">
    <location>
        <begin position="102"/>
        <end position="128"/>
    </location>
</feature>
<evidence type="ECO:0000313" key="3">
    <source>
        <dbReference type="Proteomes" id="UP001187343"/>
    </source>
</evidence>